<dbReference type="GeneID" id="935513"/>
<name>Q8QRY8_9BETA</name>
<dbReference type="EMBL" id="MZ151943">
    <property type="protein sequence ID" value="QXV67864.1"/>
    <property type="molecule type" value="Genomic_DNA"/>
</dbReference>
<keyword evidence="2" id="KW-0812">Transmembrane</keyword>
<protein>
    <submittedName>
        <fullName evidence="3">Membrane protein UL121</fullName>
    </submittedName>
</protein>
<dbReference type="InterPro" id="IPR022545">
    <property type="entry name" value="HHV_UL121"/>
</dbReference>
<feature type="transmembrane region" description="Helical" evidence="2">
    <location>
        <begin position="147"/>
        <end position="167"/>
    </location>
</feature>
<accession>Q8QRY8</accession>
<dbReference type="RefSeq" id="NP_612744.1">
    <property type="nucleotide sequence ID" value="NC_003521.1"/>
</dbReference>
<dbReference type="KEGG" id="vg:935513"/>
<sequence>MMVAWWYLVCTVLLWMTVGGSGAVYICSPNTGMVKISCYLPKLDRRLWWSLRDGETRVPVFSPEDEEEGGEQKSGHEERGLHSVSVRHCKSCVRPHVVSLVTPLLLNRTVSLLLVDREQNEEKLLCFTRLTTLEGIRTCRIDPDLGLLYAMCLILSLSIVTAALWKLDCDRRARGYKS</sequence>
<keyword evidence="2" id="KW-0472">Membrane</keyword>
<feature type="region of interest" description="Disordered" evidence="1">
    <location>
        <begin position="60"/>
        <end position="79"/>
    </location>
</feature>
<evidence type="ECO:0000313" key="4">
    <source>
        <dbReference type="EMBL" id="QXV67864.1"/>
    </source>
</evidence>
<dbReference type="EMBL" id="AF480884">
    <property type="protein sequence ID" value="AAM00750.1"/>
    <property type="molecule type" value="Genomic_DNA"/>
</dbReference>
<evidence type="ECO:0000256" key="2">
    <source>
        <dbReference type="SAM" id="Phobius"/>
    </source>
</evidence>
<organism evidence="3 5">
    <name type="scientific">Panine betaherpesvirus 2</name>
    <name type="common">Chimpanzee cytomegalovirus</name>
    <dbReference type="NCBI Taxonomy" id="188763"/>
    <lineage>
        <taxon>Viruses</taxon>
        <taxon>Duplodnaviria</taxon>
        <taxon>Heunggongvirae</taxon>
        <taxon>Peploviricota</taxon>
        <taxon>Herviviricetes</taxon>
        <taxon>Herpesvirales</taxon>
        <taxon>Orthoherpesviridae</taxon>
        <taxon>Betaherpesvirinae</taxon>
        <taxon>Cytomegalovirus</taxon>
        <taxon>Cytomegalovirus paninebeta2</taxon>
    </lineage>
</organism>
<proteinExistence type="predicted"/>
<evidence type="ECO:0000313" key="5">
    <source>
        <dbReference type="Proteomes" id="UP000099188"/>
    </source>
</evidence>
<evidence type="ECO:0000313" key="3">
    <source>
        <dbReference type="EMBL" id="AAM00750.1"/>
    </source>
</evidence>
<feature type="compositionally biased region" description="Basic and acidic residues" evidence="1">
    <location>
        <begin position="70"/>
        <end position="79"/>
    </location>
</feature>
<keyword evidence="2" id="KW-1133">Transmembrane helix</keyword>
<gene>
    <name evidence="3" type="primary">UL121</name>
    <name evidence="3" type="ORF">CCMVgp102</name>
</gene>
<dbReference type="Pfam" id="PF10838">
    <property type="entry name" value="DUF2677"/>
    <property type="match status" value="1"/>
</dbReference>
<dbReference type="Proteomes" id="UP000099188">
    <property type="component" value="Segment"/>
</dbReference>
<evidence type="ECO:0000256" key="1">
    <source>
        <dbReference type="SAM" id="MobiDB-lite"/>
    </source>
</evidence>
<reference evidence="3 5" key="1">
    <citation type="journal article" date="2003" name="J. Gen. Virol.">
        <title>The human cytomegalovirus genome revisited: comparison with the chimpanzee cytomegalovirus genome.</title>
        <authorList>
            <person name="Davison A.J."/>
            <person name="Dolan A."/>
            <person name="Akter P."/>
            <person name="Addison C."/>
            <person name="Dargan D.J."/>
            <person name="Alcendor D.J."/>
            <person name="McGeoch D.J."/>
            <person name="Hayward G.S."/>
        </authorList>
    </citation>
    <scope>NUCLEOTIDE SEQUENCE [LARGE SCALE GENOMIC DNA]</scope>
    <source>
        <strain evidence="3">Heberling</strain>
    </source>
</reference>
<dbReference type="OrthoDB" id="35112at10239"/>
<reference evidence="4" key="2">
    <citation type="submission" date="2021-05" db="EMBL/GenBank/DDBJ databases">
        <title>Cloning and multi-omic analysis of chimpanzee cytomegalovirus: a resource for comparative functional genomics.</title>
        <authorList>
            <person name="Phan Q.V."/>
        </authorList>
    </citation>
    <scope>NUCLEOTIDE SEQUENCE</scope>
    <source>
        <strain evidence="4">Heberling</strain>
    </source>
</reference>
<keyword evidence="5" id="KW-1185">Reference proteome</keyword>